<protein>
    <submittedName>
        <fullName evidence="3">Uncharacterized protein</fullName>
    </submittedName>
</protein>
<dbReference type="AlphaFoldDB" id="A0A7I4YDI3"/>
<accession>A0A7I4YDI3</accession>
<evidence type="ECO:0000313" key="3">
    <source>
        <dbReference type="WBParaSite" id="HCON_00088510-00001"/>
    </source>
</evidence>
<sequence>MVSSAIIVCVVLCGKKSPPKKQMKFAASAGTKPLSRSRSSASIGETPNQLTPTTKTDTIKVAPKQILQMMEAEKMAKASKGYDNVEIDMDDDILDDKPNKPSP</sequence>
<dbReference type="Proteomes" id="UP000025227">
    <property type="component" value="Unplaced"/>
</dbReference>
<keyword evidence="2" id="KW-1185">Reference proteome</keyword>
<name>A0A7I4YDI3_HAECO</name>
<organism evidence="2 3">
    <name type="scientific">Haemonchus contortus</name>
    <name type="common">Barber pole worm</name>
    <dbReference type="NCBI Taxonomy" id="6289"/>
    <lineage>
        <taxon>Eukaryota</taxon>
        <taxon>Metazoa</taxon>
        <taxon>Ecdysozoa</taxon>
        <taxon>Nematoda</taxon>
        <taxon>Chromadorea</taxon>
        <taxon>Rhabditida</taxon>
        <taxon>Rhabditina</taxon>
        <taxon>Rhabditomorpha</taxon>
        <taxon>Strongyloidea</taxon>
        <taxon>Trichostrongylidae</taxon>
        <taxon>Haemonchus</taxon>
    </lineage>
</organism>
<feature type="region of interest" description="Disordered" evidence="1">
    <location>
        <begin position="21"/>
        <end position="57"/>
    </location>
</feature>
<reference evidence="3" key="1">
    <citation type="submission" date="2020-12" db="UniProtKB">
        <authorList>
            <consortium name="WormBaseParasite"/>
        </authorList>
    </citation>
    <scope>IDENTIFICATION</scope>
    <source>
        <strain evidence="3">MHco3</strain>
    </source>
</reference>
<evidence type="ECO:0000313" key="2">
    <source>
        <dbReference type="Proteomes" id="UP000025227"/>
    </source>
</evidence>
<dbReference type="WBParaSite" id="HCON_00088510-00001">
    <property type="protein sequence ID" value="HCON_00088510-00001"/>
    <property type="gene ID" value="HCON_00088510"/>
</dbReference>
<evidence type="ECO:0000256" key="1">
    <source>
        <dbReference type="SAM" id="MobiDB-lite"/>
    </source>
</evidence>
<proteinExistence type="predicted"/>
<feature type="compositionally biased region" description="Polar residues" evidence="1">
    <location>
        <begin position="34"/>
        <end position="56"/>
    </location>
</feature>